<name>A0A9W7ZX51_9FUNG</name>
<gene>
    <name evidence="1" type="ORF">H4219_005191</name>
</gene>
<accession>A0A9W7ZX51</accession>
<keyword evidence="2" id="KW-1185">Reference proteome</keyword>
<evidence type="ECO:0000313" key="1">
    <source>
        <dbReference type="EMBL" id="KAJ1913490.1"/>
    </source>
</evidence>
<evidence type="ECO:0000313" key="2">
    <source>
        <dbReference type="Proteomes" id="UP001150538"/>
    </source>
</evidence>
<proteinExistence type="predicted"/>
<sequence length="562" mass="65408">MDKQLPYHLKWKICELHDQRHNKDYLDDLKLVSVEWNEIVLAYHYRSWIYYEHDRADYKIAHKYLTYAHVLTVEDELPDNFFATKCPRLTDLQIYIEPEFMNKLSGYTKLHSTITKLRIYRNIESTDFPVLEPPMLINIISPLCNRLTTLELGTIAHLPSLSLLLERLPSLETLILLCCTFEAIDDIFVKKDDDDQSQLPIDHHHHTNSNSLSSSLRKAGKISFYNLKDLSIGKIFASKAQFDNIKDKNLIFNTELIPNLSDIKLIKLNINYPNPTIPNIELQLIPHIYLFTSATYQAVTKLKIYTAPPQLTLQISDSCPNLKELEITTNHDDNQINTITAFKLTAELFSKLANLKIGIWRRSARQNVSEFYYDFALYSEALEYFFEGVDFWDVSQKFKDIQLGNNNNNNNDNNDGDMVNMPLLPPRFQIPLAFDCANTLRRLHLNSGWGVMSIDVLFPLAQFTNLEYLFFITSSNLDGIEKVVHKIRNHYGKDYKAFERLVQLRVTFASANPNIDQLKQFIGLFPMLRIFTCHIFNAGVGTDKDEILWLLRKEFPHMIINR</sequence>
<dbReference type="Proteomes" id="UP001150538">
    <property type="component" value="Unassembled WGS sequence"/>
</dbReference>
<reference evidence="1" key="1">
    <citation type="submission" date="2022-07" db="EMBL/GenBank/DDBJ databases">
        <title>Phylogenomic reconstructions and comparative analyses of Kickxellomycotina fungi.</title>
        <authorList>
            <person name="Reynolds N.K."/>
            <person name="Stajich J.E."/>
            <person name="Barry K."/>
            <person name="Grigoriev I.V."/>
            <person name="Crous P."/>
            <person name="Smith M.E."/>
        </authorList>
    </citation>
    <scope>NUCLEOTIDE SEQUENCE</scope>
    <source>
        <strain evidence="1">NBRC 100468</strain>
    </source>
</reference>
<comment type="caution">
    <text evidence="1">The sequence shown here is derived from an EMBL/GenBank/DDBJ whole genome shotgun (WGS) entry which is preliminary data.</text>
</comment>
<protein>
    <submittedName>
        <fullName evidence="1">Uncharacterized protein</fullName>
    </submittedName>
</protein>
<organism evidence="1 2">
    <name type="scientific">Mycoemilia scoparia</name>
    <dbReference type="NCBI Taxonomy" id="417184"/>
    <lineage>
        <taxon>Eukaryota</taxon>
        <taxon>Fungi</taxon>
        <taxon>Fungi incertae sedis</taxon>
        <taxon>Zoopagomycota</taxon>
        <taxon>Kickxellomycotina</taxon>
        <taxon>Kickxellomycetes</taxon>
        <taxon>Kickxellales</taxon>
        <taxon>Kickxellaceae</taxon>
        <taxon>Mycoemilia</taxon>
    </lineage>
</organism>
<dbReference type="EMBL" id="JANBPU010000259">
    <property type="protein sequence ID" value="KAJ1913490.1"/>
    <property type="molecule type" value="Genomic_DNA"/>
</dbReference>
<dbReference type="AlphaFoldDB" id="A0A9W7ZX51"/>